<dbReference type="OrthoDB" id="8922241at2759"/>
<keyword evidence="1" id="KW-0479">Metal-binding</keyword>
<organism evidence="4 5">
    <name type="scientific">Clonostachys rhizophaga</name>
    <dbReference type="NCBI Taxonomy" id="160324"/>
    <lineage>
        <taxon>Eukaryota</taxon>
        <taxon>Fungi</taxon>
        <taxon>Dikarya</taxon>
        <taxon>Ascomycota</taxon>
        <taxon>Pezizomycotina</taxon>
        <taxon>Sordariomycetes</taxon>
        <taxon>Hypocreomycetidae</taxon>
        <taxon>Hypocreales</taxon>
        <taxon>Bionectriaceae</taxon>
        <taxon>Clonostachys</taxon>
    </lineage>
</organism>
<feature type="region of interest" description="Disordered" evidence="2">
    <location>
        <begin position="1"/>
        <end position="25"/>
    </location>
</feature>
<dbReference type="InterPro" id="IPR013087">
    <property type="entry name" value="Znf_C2H2_type"/>
</dbReference>
<feature type="region of interest" description="Disordered" evidence="2">
    <location>
        <begin position="187"/>
        <end position="207"/>
    </location>
</feature>
<evidence type="ECO:0000259" key="3">
    <source>
        <dbReference type="PROSITE" id="PS50157"/>
    </source>
</evidence>
<protein>
    <recommendedName>
        <fullName evidence="3">C2H2-type domain-containing protein</fullName>
    </recommendedName>
</protein>
<comment type="caution">
    <text evidence="4">The sequence shown here is derived from an EMBL/GenBank/DDBJ whole genome shotgun (WGS) entry which is preliminary data.</text>
</comment>
<evidence type="ECO:0000313" key="4">
    <source>
        <dbReference type="EMBL" id="CAH0023539.1"/>
    </source>
</evidence>
<dbReference type="Gene3D" id="3.30.160.60">
    <property type="entry name" value="Classic Zinc Finger"/>
    <property type="match status" value="1"/>
</dbReference>
<proteinExistence type="predicted"/>
<dbReference type="AlphaFoldDB" id="A0A9N9VHP6"/>
<dbReference type="GO" id="GO:0008270">
    <property type="term" value="F:zinc ion binding"/>
    <property type="evidence" value="ECO:0007669"/>
    <property type="project" value="UniProtKB-KW"/>
</dbReference>
<name>A0A9N9VHP6_9HYPO</name>
<feature type="compositionally biased region" description="Polar residues" evidence="2">
    <location>
        <begin position="10"/>
        <end position="20"/>
    </location>
</feature>
<feature type="domain" description="C2H2-type" evidence="3">
    <location>
        <begin position="100"/>
        <end position="130"/>
    </location>
</feature>
<keyword evidence="1" id="KW-0862">Zinc</keyword>
<accession>A0A9N9VHP6</accession>
<dbReference type="Proteomes" id="UP000696573">
    <property type="component" value="Unassembled WGS sequence"/>
</dbReference>
<keyword evidence="1" id="KW-0863">Zinc-finger</keyword>
<feature type="region of interest" description="Disordered" evidence="2">
    <location>
        <begin position="71"/>
        <end position="101"/>
    </location>
</feature>
<dbReference type="PROSITE" id="PS50157">
    <property type="entry name" value="ZINC_FINGER_C2H2_2"/>
    <property type="match status" value="1"/>
</dbReference>
<reference evidence="4" key="1">
    <citation type="submission" date="2021-10" db="EMBL/GenBank/DDBJ databases">
        <authorList>
            <person name="Piombo E."/>
        </authorList>
    </citation>
    <scope>NUCLEOTIDE SEQUENCE</scope>
</reference>
<keyword evidence="5" id="KW-1185">Reference proteome</keyword>
<dbReference type="EMBL" id="CABFNQ020000692">
    <property type="protein sequence ID" value="CAH0023539.1"/>
    <property type="molecule type" value="Genomic_DNA"/>
</dbReference>
<sequence length="207" mass="23033">MGSFPALQQREPSQSFTIPSQPIPFPQASVWQPTSVYARVEEYPSPTIVVNTSIAPRDLVNVPANPYLNPPNVSPVTPASSPAESTSSASTASSSTGPSYPCRRGCDKTFTSPKDVSRHYKSRVHTQPKHLKHFICRCGYATPRKDHHRRHLDKTACMFSLKYFSCVCPHPPHHLDRVAHLDHINGCQAGRGQQGRPPRMMPRRSLD</sequence>
<dbReference type="PROSITE" id="PS00028">
    <property type="entry name" value="ZINC_FINGER_C2H2_1"/>
    <property type="match status" value="1"/>
</dbReference>
<evidence type="ECO:0000256" key="1">
    <source>
        <dbReference type="PROSITE-ProRule" id="PRU00042"/>
    </source>
</evidence>
<evidence type="ECO:0000256" key="2">
    <source>
        <dbReference type="SAM" id="MobiDB-lite"/>
    </source>
</evidence>
<evidence type="ECO:0000313" key="5">
    <source>
        <dbReference type="Proteomes" id="UP000696573"/>
    </source>
</evidence>
<feature type="compositionally biased region" description="Low complexity" evidence="2">
    <location>
        <begin position="74"/>
        <end position="99"/>
    </location>
</feature>
<feature type="non-terminal residue" evidence="4">
    <location>
        <position position="207"/>
    </location>
</feature>
<gene>
    <name evidence="4" type="ORF">CRHIZ90672A_00010983</name>
</gene>